<dbReference type="PANTHER" id="PTHR34975:SF2">
    <property type="entry name" value="SPORE GERMINATION PROTEIN A2"/>
    <property type="match status" value="1"/>
</dbReference>
<sequence length="358" mass="40057">MIEKGKISGFQMGILMFPSVLATALLFVPSITAQHAERDLWLSPIWASLVGFLNVYILNKLNRRYPEMNITEYSAHIVGRIPGKIIGLFFIVFFWHITGIIIREYGEFVASANLFETPLVVIMGSMVLVSAFAVRGGVEVLGRCAQLFMPVVTLLFISLFVMLIPDLHVNNMFPMFEHGLKPSFIGSIIPQGWLSEFVLVSFLLPFLNDRKKGLKWGMISVVAVVTLMVLTNFAILFLFGTITSDLIYPVMTAAEYITFADFFEHLESIVMAIWVASAFVKIAVFYYVIVLAASQWLKLSDYRPLVFPIGFLLVLSSLWASPNLQDLIHFLGTSAALYDMSAQLIIPLFLFGIASVRG</sequence>
<feature type="transmembrane region" description="Helical" evidence="8">
    <location>
        <begin position="184"/>
        <end position="207"/>
    </location>
</feature>
<dbReference type="EMBL" id="JBHSMI010000062">
    <property type="protein sequence ID" value="MFC5406853.1"/>
    <property type="molecule type" value="Genomic_DNA"/>
</dbReference>
<keyword evidence="3" id="KW-0813">Transport</keyword>
<dbReference type="Proteomes" id="UP001596113">
    <property type="component" value="Unassembled WGS sequence"/>
</dbReference>
<comment type="similarity">
    <text evidence="2">Belongs to the amino acid-polyamine-organocation (APC) superfamily. Spore germination protein (SGP) (TC 2.A.3.9) family.</text>
</comment>
<feature type="transmembrane region" description="Helical" evidence="8">
    <location>
        <begin position="305"/>
        <end position="321"/>
    </location>
</feature>
<evidence type="ECO:0000256" key="3">
    <source>
        <dbReference type="ARBA" id="ARBA00022448"/>
    </source>
</evidence>
<feature type="transmembrane region" description="Helical" evidence="8">
    <location>
        <begin position="12"/>
        <end position="34"/>
    </location>
</feature>
<gene>
    <name evidence="9" type="ORF">ACFPOF_29355</name>
</gene>
<feature type="transmembrane region" description="Helical" evidence="8">
    <location>
        <begin position="269"/>
        <end position="293"/>
    </location>
</feature>
<accession>A0ABW0I2D4</accession>
<dbReference type="NCBIfam" id="TIGR00912">
    <property type="entry name" value="2A0309"/>
    <property type="match status" value="1"/>
</dbReference>
<dbReference type="Pfam" id="PF03845">
    <property type="entry name" value="Spore_permease"/>
    <property type="match status" value="1"/>
</dbReference>
<protein>
    <submittedName>
        <fullName evidence="9">Endospore germination permease</fullName>
    </submittedName>
</protein>
<evidence type="ECO:0000256" key="4">
    <source>
        <dbReference type="ARBA" id="ARBA00022544"/>
    </source>
</evidence>
<evidence type="ECO:0000256" key="8">
    <source>
        <dbReference type="SAM" id="Phobius"/>
    </source>
</evidence>
<evidence type="ECO:0000256" key="2">
    <source>
        <dbReference type="ARBA" id="ARBA00007998"/>
    </source>
</evidence>
<organism evidence="9 10">
    <name type="scientific">Cohnella soli</name>
    <dbReference type="NCBI Taxonomy" id="425005"/>
    <lineage>
        <taxon>Bacteria</taxon>
        <taxon>Bacillati</taxon>
        <taxon>Bacillota</taxon>
        <taxon>Bacilli</taxon>
        <taxon>Bacillales</taxon>
        <taxon>Paenibacillaceae</taxon>
        <taxon>Cohnella</taxon>
    </lineage>
</organism>
<keyword evidence="10" id="KW-1185">Reference proteome</keyword>
<reference evidence="10" key="1">
    <citation type="journal article" date="2019" name="Int. J. Syst. Evol. Microbiol.">
        <title>The Global Catalogue of Microorganisms (GCM) 10K type strain sequencing project: providing services to taxonomists for standard genome sequencing and annotation.</title>
        <authorList>
            <consortium name="The Broad Institute Genomics Platform"/>
            <consortium name="The Broad Institute Genome Sequencing Center for Infectious Disease"/>
            <person name="Wu L."/>
            <person name="Ma J."/>
        </authorList>
    </citation>
    <scope>NUCLEOTIDE SEQUENCE [LARGE SCALE GENOMIC DNA]</scope>
    <source>
        <strain evidence="10">CGMCC 1.18575</strain>
    </source>
</reference>
<evidence type="ECO:0000313" key="10">
    <source>
        <dbReference type="Proteomes" id="UP001596113"/>
    </source>
</evidence>
<keyword evidence="6 8" id="KW-1133">Transmembrane helix</keyword>
<dbReference type="InterPro" id="IPR004761">
    <property type="entry name" value="Spore_GerAB"/>
</dbReference>
<keyword evidence="7 8" id="KW-0472">Membrane</keyword>
<evidence type="ECO:0000313" key="9">
    <source>
        <dbReference type="EMBL" id="MFC5406853.1"/>
    </source>
</evidence>
<feature type="transmembrane region" description="Helical" evidence="8">
    <location>
        <begin position="219"/>
        <end position="242"/>
    </location>
</feature>
<feature type="transmembrane region" description="Helical" evidence="8">
    <location>
        <begin position="146"/>
        <end position="164"/>
    </location>
</feature>
<evidence type="ECO:0000256" key="1">
    <source>
        <dbReference type="ARBA" id="ARBA00004141"/>
    </source>
</evidence>
<evidence type="ECO:0000256" key="6">
    <source>
        <dbReference type="ARBA" id="ARBA00022989"/>
    </source>
</evidence>
<keyword evidence="5 8" id="KW-0812">Transmembrane</keyword>
<dbReference type="PANTHER" id="PTHR34975">
    <property type="entry name" value="SPORE GERMINATION PROTEIN A2"/>
    <property type="match status" value="1"/>
</dbReference>
<feature type="transmembrane region" description="Helical" evidence="8">
    <location>
        <begin position="114"/>
        <end position="134"/>
    </location>
</feature>
<feature type="transmembrane region" description="Helical" evidence="8">
    <location>
        <begin position="40"/>
        <end position="58"/>
    </location>
</feature>
<proteinExistence type="inferred from homology"/>
<feature type="transmembrane region" description="Helical" evidence="8">
    <location>
        <begin position="85"/>
        <end position="102"/>
    </location>
</feature>
<comment type="subcellular location">
    <subcellularLocation>
        <location evidence="1">Membrane</location>
        <topology evidence="1">Multi-pass membrane protein</topology>
    </subcellularLocation>
</comment>
<dbReference type="RefSeq" id="WP_378138987.1">
    <property type="nucleotide sequence ID" value="NZ_JBHSMI010000062.1"/>
</dbReference>
<evidence type="ECO:0000256" key="5">
    <source>
        <dbReference type="ARBA" id="ARBA00022692"/>
    </source>
</evidence>
<keyword evidence="4" id="KW-0309">Germination</keyword>
<evidence type="ECO:0000256" key="7">
    <source>
        <dbReference type="ARBA" id="ARBA00023136"/>
    </source>
</evidence>
<feature type="transmembrane region" description="Helical" evidence="8">
    <location>
        <begin position="327"/>
        <end position="354"/>
    </location>
</feature>
<comment type="caution">
    <text evidence="9">The sequence shown here is derived from an EMBL/GenBank/DDBJ whole genome shotgun (WGS) entry which is preliminary data.</text>
</comment>
<name>A0ABW0I2D4_9BACL</name>